<evidence type="ECO:0000256" key="2">
    <source>
        <dbReference type="ARBA" id="ARBA00023163"/>
    </source>
</evidence>
<dbReference type="AlphaFoldDB" id="A0A1H0L3P5"/>
<protein>
    <recommendedName>
        <fullName evidence="6">Zinc-finger</fullName>
    </recommendedName>
</protein>
<feature type="transmembrane region" description="Helical" evidence="3">
    <location>
        <begin position="119"/>
        <end position="138"/>
    </location>
</feature>
<keyword evidence="2" id="KW-0804">Transcription</keyword>
<gene>
    <name evidence="4" type="ORF">SAMN05421507_103171</name>
</gene>
<dbReference type="Proteomes" id="UP000199691">
    <property type="component" value="Unassembled WGS sequence"/>
</dbReference>
<dbReference type="InterPro" id="IPR041916">
    <property type="entry name" value="Anti_sigma_zinc_sf"/>
</dbReference>
<feature type="transmembrane region" description="Helical" evidence="3">
    <location>
        <begin position="159"/>
        <end position="182"/>
    </location>
</feature>
<evidence type="ECO:0000256" key="1">
    <source>
        <dbReference type="ARBA" id="ARBA00023015"/>
    </source>
</evidence>
<feature type="transmembrane region" description="Helical" evidence="3">
    <location>
        <begin position="213"/>
        <end position="230"/>
    </location>
</feature>
<proteinExistence type="predicted"/>
<evidence type="ECO:0008006" key="6">
    <source>
        <dbReference type="Google" id="ProtNLM"/>
    </source>
</evidence>
<feature type="transmembrane region" description="Helical" evidence="3">
    <location>
        <begin position="82"/>
        <end position="107"/>
    </location>
</feature>
<name>A0A1H0L3P5_9PSEU</name>
<organism evidence="4 5">
    <name type="scientific">Lentzea jiangxiensis</name>
    <dbReference type="NCBI Taxonomy" id="641025"/>
    <lineage>
        <taxon>Bacteria</taxon>
        <taxon>Bacillati</taxon>
        <taxon>Actinomycetota</taxon>
        <taxon>Actinomycetes</taxon>
        <taxon>Pseudonocardiales</taxon>
        <taxon>Pseudonocardiaceae</taxon>
        <taxon>Lentzea</taxon>
    </lineage>
</organism>
<dbReference type="STRING" id="641025.SAMN05421507_103171"/>
<keyword evidence="1" id="KW-0805">Transcription regulation</keyword>
<evidence type="ECO:0000313" key="4">
    <source>
        <dbReference type="EMBL" id="SDO62600.1"/>
    </source>
</evidence>
<keyword evidence="5" id="KW-1185">Reference proteome</keyword>
<feature type="transmembrane region" description="Helical" evidence="3">
    <location>
        <begin position="242"/>
        <end position="262"/>
    </location>
</feature>
<dbReference type="Gene3D" id="1.10.10.1320">
    <property type="entry name" value="Anti-sigma factor, zinc-finger domain"/>
    <property type="match status" value="1"/>
</dbReference>
<feature type="transmembrane region" description="Helical" evidence="3">
    <location>
        <begin position="188"/>
        <end position="206"/>
    </location>
</feature>
<keyword evidence="3" id="KW-1133">Transmembrane helix</keyword>
<evidence type="ECO:0000313" key="5">
    <source>
        <dbReference type="Proteomes" id="UP000199691"/>
    </source>
</evidence>
<dbReference type="RefSeq" id="WP_245733361.1">
    <property type="nucleotide sequence ID" value="NZ_FNIX01000003.1"/>
</dbReference>
<accession>A0A1H0L3P5</accession>
<dbReference type="EMBL" id="FNIX01000003">
    <property type="protein sequence ID" value="SDO62600.1"/>
    <property type="molecule type" value="Genomic_DNA"/>
</dbReference>
<evidence type="ECO:0000256" key="3">
    <source>
        <dbReference type="SAM" id="Phobius"/>
    </source>
</evidence>
<keyword evidence="3" id="KW-0472">Membrane</keyword>
<sequence length="270" mass="28259">MNARQGDSTAHPREHLLRRYARGDVDIAADELWAVESHLEACAPCRARLAPDPVAEAVWTELAPQLALTPQMPRAGRWRGRVNGWVSPAAGPWLAMILLVTAAAVALDRLGVAVGDRVSLVHLVAPVLPVLGVAASWSRALDPAHELTAATPRAGLPLVFRRTAAVLAVVVPGLAAASLVIGAGLTQWLLPCLAFTAGTLALGAFVGITRAAVVLIAAWAVVIVAPTIAFSRTPTALNDAAAPLWAAVLALAVTVIVVRRMAFTRLEANR</sequence>
<keyword evidence="3" id="KW-0812">Transmembrane</keyword>
<reference evidence="5" key="1">
    <citation type="submission" date="2016-10" db="EMBL/GenBank/DDBJ databases">
        <authorList>
            <person name="Varghese N."/>
            <person name="Submissions S."/>
        </authorList>
    </citation>
    <scope>NUCLEOTIDE SEQUENCE [LARGE SCALE GENOMIC DNA]</scope>
    <source>
        <strain evidence="5">CGMCC 4.6609</strain>
    </source>
</reference>